<keyword evidence="4 5" id="KW-0326">Glycosidase</keyword>
<feature type="region of interest" description="Disordered" evidence="6">
    <location>
        <begin position="1"/>
        <end position="27"/>
    </location>
</feature>
<dbReference type="PANTHER" id="PTHR43101">
    <property type="entry name" value="BETA-FRUCTOSIDASE"/>
    <property type="match status" value="1"/>
</dbReference>
<dbReference type="InterPro" id="IPR013148">
    <property type="entry name" value="Glyco_hydro_32_N"/>
</dbReference>
<evidence type="ECO:0000259" key="8">
    <source>
        <dbReference type="Pfam" id="PF08244"/>
    </source>
</evidence>
<dbReference type="EMBL" id="JABANU010000007">
    <property type="protein sequence ID" value="MBI5974797.1"/>
    <property type="molecule type" value="Genomic_DNA"/>
</dbReference>
<dbReference type="SMART" id="SM00640">
    <property type="entry name" value="Glyco_32"/>
    <property type="match status" value="1"/>
</dbReference>
<gene>
    <name evidence="9" type="ORF">HHH54_04170</name>
</gene>
<reference evidence="9 10" key="1">
    <citation type="submission" date="2020-04" db="EMBL/GenBank/DDBJ databases">
        <title>Staphylococcus species from domestic dog.</title>
        <authorList>
            <person name="Paterson G.K."/>
        </authorList>
    </citation>
    <scope>NUCLEOTIDE SEQUENCE [LARGE SCALE GENOMIC DNA]</scope>
    <source>
        <strain evidence="9 10">H16/1A</strain>
    </source>
</reference>
<comment type="caution">
    <text evidence="9">The sequence shown here is derived from an EMBL/GenBank/DDBJ whole genome shotgun (WGS) entry which is preliminary data.</text>
</comment>
<dbReference type="Gene3D" id="2.115.10.20">
    <property type="entry name" value="Glycosyl hydrolase domain, family 43"/>
    <property type="match status" value="1"/>
</dbReference>
<dbReference type="GO" id="GO:0016787">
    <property type="term" value="F:hydrolase activity"/>
    <property type="evidence" value="ECO:0007669"/>
    <property type="project" value="UniProtKB-KW"/>
</dbReference>
<name>A0ABS0T8M8_9STAP</name>
<dbReference type="Gene3D" id="2.60.120.560">
    <property type="entry name" value="Exo-inulinase, domain 1"/>
    <property type="match status" value="1"/>
</dbReference>
<proteinExistence type="inferred from homology"/>
<evidence type="ECO:0000256" key="4">
    <source>
        <dbReference type="ARBA" id="ARBA00023295"/>
    </source>
</evidence>
<evidence type="ECO:0000313" key="9">
    <source>
        <dbReference type="EMBL" id="MBI5974797.1"/>
    </source>
</evidence>
<keyword evidence="10" id="KW-1185">Reference proteome</keyword>
<feature type="domain" description="Glycosyl hydrolase family 32 C-terminal" evidence="8">
    <location>
        <begin position="336"/>
        <end position="473"/>
    </location>
</feature>
<protein>
    <recommendedName>
        <fullName evidence="2">beta-fructofuranosidase</fullName>
        <ecNumber evidence="2">3.2.1.26</ecNumber>
    </recommendedName>
</protein>
<accession>A0ABS0T8M8</accession>
<evidence type="ECO:0000256" key="2">
    <source>
        <dbReference type="ARBA" id="ARBA00012758"/>
    </source>
</evidence>
<dbReference type="InterPro" id="IPR051214">
    <property type="entry name" value="GH32_Enzymes"/>
</dbReference>
<feature type="compositionally biased region" description="Polar residues" evidence="6">
    <location>
        <begin position="13"/>
        <end position="27"/>
    </location>
</feature>
<evidence type="ECO:0000259" key="7">
    <source>
        <dbReference type="Pfam" id="PF00251"/>
    </source>
</evidence>
<organism evidence="9 10">
    <name type="scientific">Staphylococcus canis</name>
    <dbReference type="NCBI Taxonomy" id="2724942"/>
    <lineage>
        <taxon>Bacteria</taxon>
        <taxon>Bacillati</taxon>
        <taxon>Bacillota</taxon>
        <taxon>Bacilli</taxon>
        <taxon>Bacillales</taxon>
        <taxon>Staphylococcaceae</taxon>
        <taxon>Staphylococcus</taxon>
    </lineage>
</organism>
<evidence type="ECO:0000256" key="6">
    <source>
        <dbReference type="SAM" id="MobiDB-lite"/>
    </source>
</evidence>
<evidence type="ECO:0000256" key="1">
    <source>
        <dbReference type="ARBA" id="ARBA00009902"/>
    </source>
</evidence>
<keyword evidence="3 5" id="KW-0378">Hydrolase</keyword>
<comment type="similarity">
    <text evidence="1 5">Belongs to the glycosyl hydrolase 32 family.</text>
</comment>
<dbReference type="SUPFAM" id="SSF49899">
    <property type="entry name" value="Concanavalin A-like lectins/glucanases"/>
    <property type="match status" value="1"/>
</dbReference>
<dbReference type="InterPro" id="IPR013189">
    <property type="entry name" value="Glyco_hydro_32_C"/>
</dbReference>
<dbReference type="Pfam" id="PF00251">
    <property type="entry name" value="Glyco_hydro_32N"/>
    <property type="match status" value="1"/>
</dbReference>
<dbReference type="InterPro" id="IPR001362">
    <property type="entry name" value="Glyco_hydro_32"/>
</dbReference>
<dbReference type="EC" id="3.2.1.26" evidence="2"/>
<evidence type="ECO:0000256" key="3">
    <source>
        <dbReference type="ARBA" id="ARBA00022801"/>
    </source>
</evidence>
<dbReference type="Pfam" id="PF08244">
    <property type="entry name" value="Glyco_hydro_32C"/>
    <property type="match status" value="1"/>
</dbReference>
<dbReference type="InterPro" id="IPR013320">
    <property type="entry name" value="ConA-like_dom_sf"/>
</dbReference>
<sequence length="486" mass="55896">MTQASNQHHDVSIESTIQDNKSSVPHTSFSPYQQKFHIQPQSGDLKGPSGIVFNKGDYEITYQWLAEQAVALYQMTSENLVDFKTANEVMTHKHFQKDIRVSREHAFVFNKTIYYMYTRYSKTEADTYLNQQVISKKDEDGQLGVKEHVFIPHAPKGYQNLEHPSTLIRDDKLYVVIGAQREDLTGCVLLYQAEHPEAKWTFLGEIKTELKTMESTWQYPELFQLSGKDILLFLPKMHQQSEMTNVNQSGYIIGHLDFDTLQFQHEPFQLLDHGFDFDAPQTFVDEVGRRVMIASMNHSDVVYPTDHQGSANCLTLPRTLMLEEGKLKQKPYMNLRKLRGEKETALGYANKFVKQLHPYDGTQYELVVDILENEAQAFEFQLRATRDEYVVVRYQSKTKEVILDRFDSGKLPVGCASTKTLAVLPSDLYQLRIFVDTTSIEVFCNEGERVLTSRIFPTQDGNKIRVSTDSGQVYLNIAKYDLSSVD</sequence>
<feature type="domain" description="Glycosyl hydrolase family 32 N-terminal" evidence="7">
    <location>
        <begin position="37"/>
        <end position="331"/>
    </location>
</feature>
<dbReference type="InterPro" id="IPR023296">
    <property type="entry name" value="Glyco_hydro_beta-prop_sf"/>
</dbReference>
<dbReference type="Proteomes" id="UP000751852">
    <property type="component" value="Unassembled WGS sequence"/>
</dbReference>
<dbReference type="RefSeq" id="WP_198617579.1">
    <property type="nucleotide sequence ID" value="NZ_JABANU010000007.1"/>
</dbReference>
<evidence type="ECO:0000256" key="5">
    <source>
        <dbReference type="RuleBase" id="RU362110"/>
    </source>
</evidence>
<dbReference type="SUPFAM" id="SSF75005">
    <property type="entry name" value="Arabinanase/levansucrase/invertase"/>
    <property type="match status" value="1"/>
</dbReference>
<evidence type="ECO:0000313" key="10">
    <source>
        <dbReference type="Proteomes" id="UP000751852"/>
    </source>
</evidence>
<dbReference type="PANTHER" id="PTHR43101:SF1">
    <property type="entry name" value="BETA-FRUCTOSIDASE"/>
    <property type="match status" value="1"/>
</dbReference>